<dbReference type="Proteomes" id="UP001551695">
    <property type="component" value="Unassembled WGS sequence"/>
</dbReference>
<name>A0ABV3G263_9NOCA</name>
<sequence length="178" mass="19820">MTDPTQVKACLTCREYADPVLAAFLVPEPLVHGGCMLHLLEQTPLRAGLTMPRPDLMTLIQTQVDPHSSVRAEFRALPALSARLPDYDRTRAILHDHLIDDPIPVGLDTADSDDMARLSLLPEHPIGPRRVDDFQDYAVRQAMLAIYRHFDVDQGIPLLYHGYADPTTGWFALRAASA</sequence>
<accession>A0ABV3G263</accession>
<keyword evidence="2" id="KW-1185">Reference proteome</keyword>
<gene>
    <name evidence="1" type="ORF">AB0I48_29875</name>
</gene>
<protein>
    <submittedName>
        <fullName evidence="1">Uncharacterized protein</fullName>
    </submittedName>
</protein>
<evidence type="ECO:0000313" key="2">
    <source>
        <dbReference type="Proteomes" id="UP001551695"/>
    </source>
</evidence>
<dbReference type="EMBL" id="JBFAKC010000017">
    <property type="protein sequence ID" value="MEV0711774.1"/>
    <property type="molecule type" value="Genomic_DNA"/>
</dbReference>
<proteinExistence type="predicted"/>
<dbReference type="RefSeq" id="WP_109525137.1">
    <property type="nucleotide sequence ID" value="NZ_JBEXKW010000032.1"/>
</dbReference>
<evidence type="ECO:0000313" key="1">
    <source>
        <dbReference type="EMBL" id="MEV0711774.1"/>
    </source>
</evidence>
<organism evidence="1 2">
    <name type="scientific">Nocardia aurea</name>
    <dbReference type="NCBI Taxonomy" id="2144174"/>
    <lineage>
        <taxon>Bacteria</taxon>
        <taxon>Bacillati</taxon>
        <taxon>Actinomycetota</taxon>
        <taxon>Actinomycetes</taxon>
        <taxon>Mycobacteriales</taxon>
        <taxon>Nocardiaceae</taxon>
        <taxon>Nocardia</taxon>
    </lineage>
</organism>
<comment type="caution">
    <text evidence="1">The sequence shown here is derived from an EMBL/GenBank/DDBJ whole genome shotgun (WGS) entry which is preliminary data.</text>
</comment>
<reference evidence="1 2" key="1">
    <citation type="submission" date="2024-06" db="EMBL/GenBank/DDBJ databases">
        <title>The Natural Products Discovery Center: Release of the First 8490 Sequenced Strains for Exploring Actinobacteria Biosynthetic Diversity.</title>
        <authorList>
            <person name="Kalkreuter E."/>
            <person name="Kautsar S.A."/>
            <person name="Yang D."/>
            <person name="Bader C.D."/>
            <person name="Teijaro C.N."/>
            <person name="Fluegel L."/>
            <person name="Davis C.M."/>
            <person name="Simpson J.R."/>
            <person name="Lauterbach L."/>
            <person name="Steele A.D."/>
            <person name="Gui C."/>
            <person name="Meng S."/>
            <person name="Li G."/>
            <person name="Viehrig K."/>
            <person name="Ye F."/>
            <person name="Su P."/>
            <person name="Kiefer A.F."/>
            <person name="Nichols A."/>
            <person name="Cepeda A.J."/>
            <person name="Yan W."/>
            <person name="Fan B."/>
            <person name="Jiang Y."/>
            <person name="Adhikari A."/>
            <person name="Zheng C.-J."/>
            <person name="Schuster L."/>
            <person name="Cowan T.M."/>
            <person name="Smanski M.J."/>
            <person name="Chevrette M.G."/>
            <person name="De Carvalho L.P.S."/>
            <person name="Shen B."/>
        </authorList>
    </citation>
    <scope>NUCLEOTIDE SEQUENCE [LARGE SCALE GENOMIC DNA]</scope>
    <source>
        <strain evidence="1 2">NPDC050403</strain>
    </source>
</reference>